<dbReference type="PANTHER" id="PTHR46401">
    <property type="entry name" value="GLYCOSYLTRANSFERASE WBBK-RELATED"/>
    <property type="match status" value="1"/>
</dbReference>
<dbReference type="EC" id="2.4.1.-" evidence="4"/>
<gene>
    <name evidence="4" type="ORF">EZS26_001274</name>
</gene>
<protein>
    <submittedName>
        <fullName evidence="4">N-acetyl-alpha-D-glucosaminyl L-malate synthase</fullName>
        <ecNumber evidence="4">2.4.1.-</ecNumber>
    </submittedName>
</protein>
<proteinExistence type="predicted"/>
<reference evidence="4 5" key="1">
    <citation type="submission" date="2019-03" db="EMBL/GenBank/DDBJ databases">
        <title>Single cell metagenomics reveals metabolic interactions within the superorganism composed of flagellate Streblomastix strix and complex community of Bacteroidetes bacteria on its surface.</title>
        <authorList>
            <person name="Treitli S.C."/>
            <person name="Kolisko M."/>
            <person name="Husnik F."/>
            <person name="Keeling P."/>
            <person name="Hampl V."/>
        </authorList>
    </citation>
    <scope>NUCLEOTIDE SEQUENCE [LARGE SCALE GENOMIC DNA]</scope>
    <source>
        <strain evidence="4">St1</strain>
    </source>
</reference>
<evidence type="ECO:0000259" key="2">
    <source>
        <dbReference type="Pfam" id="PF00534"/>
    </source>
</evidence>
<name>A0A5M8P265_9BACT</name>
<dbReference type="GO" id="GO:0016757">
    <property type="term" value="F:glycosyltransferase activity"/>
    <property type="evidence" value="ECO:0007669"/>
    <property type="project" value="UniProtKB-KW"/>
</dbReference>
<dbReference type="Pfam" id="PF00534">
    <property type="entry name" value="Glycos_transf_1"/>
    <property type="match status" value="1"/>
</dbReference>
<dbReference type="EMBL" id="SNRX01000007">
    <property type="protein sequence ID" value="KAA6302442.1"/>
    <property type="molecule type" value="Genomic_DNA"/>
</dbReference>
<dbReference type="InterPro" id="IPR001296">
    <property type="entry name" value="Glyco_trans_1"/>
</dbReference>
<evidence type="ECO:0000259" key="3">
    <source>
        <dbReference type="Pfam" id="PF13439"/>
    </source>
</evidence>
<evidence type="ECO:0000313" key="4">
    <source>
        <dbReference type="EMBL" id="KAA6302442.1"/>
    </source>
</evidence>
<feature type="domain" description="Glycosyltransferase subfamily 4-like N-terminal" evidence="3">
    <location>
        <begin position="20"/>
        <end position="218"/>
    </location>
</feature>
<dbReference type="SUPFAM" id="SSF53756">
    <property type="entry name" value="UDP-Glycosyltransferase/glycogen phosphorylase"/>
    <property type="match status" value="1"/>
</dbReference>
<dbReference type="GO" id="GO:0009103">
    <property type="term" value="P:lipopolysaccharide biosynthetic process"/>
    <property type="evidence" value="ECO:0007669"/>
    <property type="project" value="TreeGrafter"/>
</dbReference>
<dbReference type="Proteomes" id="UP000324575">
    <property type="component" value="Unassembled WGS sequence"/>
</dbReference>
<dbReference type="AlphaFoldDB" id="A0A5M8P265"/>
<dbReference type="Gene3D" id="3.40.50.2000">
    <property type="entry name" value="Glycogen Phosphorylase B"/>
    <property type="match status" value="2"/>
</dbReference>
<accession>A0A5M8P265</accession>
<sequence>MNKLLQINVSANTGSTGTIAEEIAKIAIANGYDSYIAYGRSANESKSKLIKIETECGIRWHGLKSRLLDQQGLASKGATKRLIKEIDTIIQPDIIQIHNLHGYYIHYELLFEYLNKQDILVVWTFHDCWPITGHCSHFEFVACCKWQTECNRCPNRKGYPRSLFMDNSKNNFYRKKELFSSCKNLTIVTPSVWLSNIVKQSFLSDKNIVTINNGIDTTVFQPTSQQNIRGKYSIANDKFVILGVANTWGKRKGYNDFLQLSEQLGDKEMIVLVGLNEQQKKGLPENIIGISKTENTEELAQIYSMAEVFVNPTWVDNFPTTNIEALACGTPVVTYRTGGSPEAINTDTGWVVEKGNIVELKKAIDTIREKGKSSFSEKCRQRAVELYSKEDRYNDYIQLYNSLLS</sequence>
<dbReference type="PANTHER" id="PTHR46401:SF2">
    <property type="entry name" value="GLYCOSYLTRANSFERASE WBBK-RELATED"/>
    <property type="match status" value="1"/>
</dbReference>
<dbReference type="InterPro" id="IPR028098">
    <property type="entry name" value="Glyco_trans_4-like_N"/>
</dbReference>
<organism evidence="4 5">
    <name type="scientific">Candidatus Ordinivivax streblomastigis</name>
    <dbReference type="NCBI Taxonomy" id="2540710"/>
    <lineage>
        <taxon>Bacteria</taxon>
        <taxon>Pseudomonadati</taxon>
        <taxon>Bacteroidota</taxon>
        <taxon>Bacteroidia</taxon>
        <taxon>Bacteroidales</taxon>
        <taxon>Candidatus Ordinivivax</taxon>
    </lineage>
</organism>
<evidence type="ECO:0000256" key="1">
    <source>
        <dbReference type="ARBA" id="ARBA00022679"/>
    </source>
</evidence>
<feature type="domain" description="Glycosyl transferase family 1" evidence="2">
    <location>
        <begin position="225"/>
        <end position="381"/>
    </location>
</feature>
<keyword evidence="4" id="KW-0328">Glycosyltransferase</keyword>
<comment type="caution">
    <text evidence="4">The sequence shown here is derived from an EMBL/GenBank/DDBJ whole genome shotgun (WGS) entry which is preliminary data.</text>
</comment>
<dbReference type="Pfam" id="PF13439">
    <property type="entry name" value="Glyco_transf_4"/>
    <property type="match status" value="1"/>
</dbReference>
<evidence type="ECO:0000313" key="5">
    <source>
        <dbReference type="Proteomes" id="UP000324575"/>
    </source>
</evidence>
<keyword evidence="1 4" id="KW-0808">Transferase</keyword>